<reference evidence="3" key="1">
    <citation type="journal article" date="2017" name="Front. Plant Sci.">
        <title>Climate Clever Clovers: New Paradigm to Reduce the Environmental Footprint of Ruminants by Breeding Low Methanogenic Forages Utilizing Haplotype Variation.</title>
        <authorList>
            <person name="Kaur P."/>
            <person name="Appels R."/>
            <person name="Bayer P.E."/>
            <person name="Keeble-Gagnere G."/>
            <person name="Wang J."/>
            <person name="Hirakawa H."/>
            <person name="Shirasawa K."/>
            <person name="Vercoe P."/>
            <person name="Stefanova K."/>
            <person name="Durmic Z."/>
            <person name="Nichols P."/>
            <person name="Revell C."/>
            <person name="Isobe S.N."/>
            <person name="Edwards D."/>
            <person name="Erskine W."/>
        </authorList>
    </citation>
    <scope>NUCLEOTIDE SEQUENCE [LARGE SCALE GENOMIC DNA]</scope>
    <source>
        <strain evidence="3">cv. Daliak</strain>
    </source>
</reference>
<name>A0A2Z6MV73_TRISU</name>
<evidence type="ECO:0000313" key="2">
    <source>
        <dbReference type="EMBL" id="GAU35251.1"/>
    </source>
</evidence>
<evidence type="ECO:0008006" key="4">
    <source>
        <dbReference type="Google" id="ProtNLM"/>
    </source>
</evidence>
<keyword evidence="1" id="KW-0472">Membrane</keyword>
<evidence type="ECO:0000256" key="1">
    <source>
        <dbReference type="SAM" id="Phobius"/>
    </source>
</evidence>
<keyword evidence="3" id="KW-1185">Reference proteome</keyword>
<dbReference type="PANTHER" id="PTHR36617:SF5">
    <property type="entry name" value="OS05G0421675 PROTEIN"/>
    <property type="match status" value="1"/>
</dbReference>
<dbReference type="PANTHER" id="PTHR36617">
    <property type="entry name" value="PROTEIN, PUTATIVE-RELATED"/>
    <property type="match status" value="1"/>
</dbReference>
<protein>
    <recommendedName>
        <fullName evidence="4">Reverse transcriptase zinc-binding domain-containing protein</fullName>
    </recommendedName>
</protein>
<keyword evidence="1" id="KW-1133">Transmembrane helix</keyword>
<dbReference type="Proteomes" id="UP000242715">
    <property type="component" value="Unassembled WGS sequence"/>
</dbReference>
<keyword evidence="1" id="KW-0812">Transmembrane</keyword>
<organism evidence="2 3">
    <name type="scientific">Trifolium subterraneum</name>
    <name type="common">Subterranean clover</name>
    <dbReference type="NCBI Taxonomy" id="3900"/>
    <lineage>
        <taxon>Eukaryota</taxon>
        <taxon>Viridiplantae</taxon>
        <taxon>Streptophyta</taxon>
        <taxon>Embryophyta</taxon>
        <taxon>Tracheophyta</taxon>
        <taxon>Spermatophyta</taxon>
        <taxon>Magnoliopsida</taxon>
        <taxon>eudicotyledons</taxon>
        <taxon>Gunneridae</taxon>
        <taxon>Pentapetalae</taxon>
        <taxon>rosids</taxon>
        <taxon>fabids</taxon>
        <taxon>Fabales</taxon>
        <taxon>Fabaceae</taxon>
        <taxon>Papilionoideae</taxon>
        <taxon>50 kb inversion clade</taxon>
        <taxon>NPAAA clade</taxon>
        <taxon>Hologalegina</taxon>
        <taxon>IRL clade</taxon>
        <taxon>Trifolieae</taxon>
        <taxon>Trifolium</taxon>
    </lineage>
</organism>
<dbReference type="EMBL" id="DF973582">
    <property type="protein sequence ID" value="GAU35251.1"/>
    <property type="molecule type" value="Genomic_DNA"/>
</dbReference>
<gene>
    <name evidence="2" type="ORF">TSUD_323880</name>
</gene>
<dbReference type="AlphaFoldDB" id="A0A2Z6MV73"/>
<feature type="transmembrane region" description="Helical" evidence="1">
    <location>
        <begin position="60"/>
        <end position="84"/>
    </location>
</feature>
<accession>A0A2Z6MV73</accession>
<sequence>MVKIRDGVGGIGGGWFRESIVRQVGDGSTAFFWTDPWFGGRPLCERFWCLFDLTGNKSSSNFICVVVAALTSYFTFAGPVLCVWMRRRRKSKRLNIGSSHVALLVPYGRPFGLGLASRRWTLRIHLTTFFGSFTQQVVADRRDFFAAYLACLHLDFVDKKKPSPFQQLRKIIISIVGQG</sequence>
<evidence type="ECO:0000313" key="3">
    <source>
        <dbReference type="Proteomes" id="UP000242715"/>
    </source>
</evidence>
<dbReference type="OrthoDB" id="1832464at2759"/>
<proteinExistence type="predicted"/>